<dbReference type="GO" id="GO:0015421">
    <property type="term" value="F:ABC-type oligopeptide transporter activity"/>
    <property type="evidence" value="ECO:0007669"/>
    <property type="project" value="TreeGrafter"/>
</dbReference>
<dbReference type="GO" id="GO:0016887">
    <property type="term" value="F:ATP hydrolysis activity"/>
    <property type="evidence" value="ECO:0007669"/>
    <property type="project" value="InterPro"/>
</dbReference>
<dbReference type="InterPro" id="IPR039421">
    <property type="entry name" value="Type_1_exporter"/>
</dbReference>
<gene>
    <name evidence="12" type="ORF">E6K81_12755</name>
</gene>
<dbReference type="PROSITE" id="PS50893">
    <property type="entry name" value="ABC_TRANSPORTER_2"/>
    <property type="match status" value="1"/>
</dbReference>
<feature type="domain" description="ABC transporter" evidence="10">
    <location>
        <begin position="359"/>
        <end position="593"/>
    </location>
</feature>
<dbReference type="Pfam" id="PF00664">
    <property type="entry name" value="ABC_membrane"/>
    <property type="match status" value="1"/>
</dbReference>
<evidence type="ECO:0000256" key="2">
    <source>
        <dbReference type="ARBA" id="ARBA00022448"/>
    </source>
</evidence>
<dbReference type="GO" id="GO:0005524">
    <property type="term" value="F:ATP binding"/>
    <property type="evidence" value="ECO:0007669"/>
    <property type="project" value="UniProtKB-KW"/>
</dbReference>
<proteinExistence type="predicted"/>
<evidence type="ECO:0000256" key="7">
    <source>
        <dbReference type="ARBA" id="ARBA00022989"/>
    </source>
</evidence>
<dbReference type="InterPro" id="IPR036640">
    <property type="entry name" value="ABC1_TM_sf"/>
</dbReference>
<dbReference type="InterPro" id="IPR003593">
    <property type="entry name" value="AAA+_ATPase"/>
</dbReference>
<keyword evidence="6 12" id="KW-0067">ATP-binding</keyword>
<name>A0A538U3S2_UNCEI</name>
<dbReference type="EMBL" id="VBPB01000230">
    <property type="protein sequence ID" value="TMQ70379.1"/>
    <property type="molecule type" value="Genomic_DNA"/>
</dbReference>
<dbReference type="Proteomes" id="UP000319771">
    <property type="component" value="Unassembled WGS sequence"/>
</dbReference>
<feature type="transmembrane region" description="Helical" evidence="9">
    <location>
        <begin position="21"/>
        <end position="41"/>
    </location>
</feature>
<comment type="subcellular location">
    <subcellularLocation>
        <location evidence="1">Cell membrane</location>
        <topology evidence="1">Multi-pass membrane protein</topology>
    </subcellularLocation>
</comment>
<evidence type="ECO:0000256" key="8">
    <source>
        <dbReference type="ARBA" id="ARBA00023136"/>
    </source>
</evidence>
<protein>
    <submittedName>
        <fullName evidence="12">ABC transporter ATP-binding protein</fullName>
    </submittedName>
</protein>
<evidence type="ECO:0000256" key="9">
    <source>
        <dbReference type="SAM" id="Phobius"/>
    </source>
</evidence>
<keyword evidence="8 9" id="KW-0472">Membrane</keyword>
<evidence type="ECO:0000256" key="1">
    <source>
        <dbReference type="ARBA" id="ARBA00004651"/>
    </source>
</evidence>
<keyword evidence="3" id="KW-1003">Cell membrane</keyword>
<evidence type="ECO:0000313" key="13">
    <source>
        <dbReference type="Proteomes" id="UP000319771"/>
    </source>
</evidence>
<dbReference type="Pfam" id="PF00005">
    <property type="entry name" value="ABC_tran"/>
    <property type="match status" value="1"/>
</dbReference>
<dbReference type="PANTHER" id="PTHR43394:SF1">
    <property type="entry name" value="ATP-BINDING CASSETTE SUB-FAMILY B MEMBER 10, MITOCHONDRIAL"/>
    <property type="match status" value="1"/>
</dbReference>
<dbReference type="Gene3D" id="1.20.1560.10">
    <property type="entry name" value="ABC transporter type 1, transmembrane domain"/>
    <property type="match status" value="1"/>
</dbReference>
<feature type="transmembrane region" description="Helical" evidence="9">
    <location>
        <begin position="152"/>
        <end position="174"/>
    </location>
</feature>
<evidence type="ECO:0000259" key="11">
    <source>
        <dbReference type="PROSITE" id="PS50929"/>
    </source>
</evidence>
<dbReference type="PANTHER" id="PTHR43394">
    <property type="entry name" value="ATP-DEPENDENT PERMEASE MDL1, MITOCHONDRIAL"/>
    <property type="match status" value="1"/>
</dbReference>
<dbReference type="InterPro" id="IPR027417">
    <property type="entry name" value="P-loop_NTPase"/>
</dbReference>
<dbReference type="SUPFAM" id="SSF90123">
    <property type="entry name" value="ABC transporter transmembrane region"/>
    <property type="match status" value="1"/>
</dbReference>
<evidence type="ECO:0000259" key="10">
    <source>
        <dbReference type="PROSITE" id="PS50893"/>
    </source>
</evidence>
<dbReference type="SUPFAM" id="SSF52540">
    <property type="entry name" value="P-loop containing nucleoside triphosphate hydrolases"/>
    <property type="match status" value="1"/>
</dbReference>
<keyword evidence="5" id="KW-0547">Nucleotide-binding</keyword>
<comment type="caution">
    <text evidence="12">The sequence shown here is derived from an EMBL/GenBank/DDBJ whole genome shotgun (WGS) entry which is preliminary data.</text>
</comment>
<evidence type="ECO:0000256" key="4">
    <source>
        <dbReference type="ARBA" id="ARBA00022692"/>
    </source>
</evidence>
<feature type="domain" description="ABC transmembrane type-1" evidence="11">
    <location>
        <begin position="26"/>
        <end position="325"/>
    </location>
</feature>
<evidence type="ECO:0000256" key="6">
    <source>
        <dbReference type="ARBA" id="ARBA00022840"/>
    </source>
</evidence>
<evidence type="ECO:0000313" key="12">
    <source>
        <dbReference type="EMBL" id="TMQ70379.1"/>
    </source>
</evidence>
<keyword evidence="2" id="KW-0813">Transport</keyword>
<dbReference type="GO" id="GO:0005886">
    <property type="term" value="C:plasma membrane"/>
    <property type="evidence" value="ECO:0007669"/>
    <property type="project" value="UniProtKB-SubCell"/>
</dbReference>
<accession>A0A538U3S2</accession>
<evidence type="ECO:0000256" key="3">
    <source>
        <dbReference type="ARBA" id="ARBA00022475"/>
    </source>
</evidence>
<dbReference type="Gene3D" id="3.40.50.300">
    <property type="entry name" value="P-loop containing nucleotide triphosphate hydrolases"/>
    <property type="match status" value="1"/>
</dbReference>
<dbReference type="InterPro" id="IPR003439">
    <property type="entry name" value="ABC_transporter-like_ATP-bd"/>
</dbReference>
<dbReference type="SMART" id="SM00382">
    <property type="entry name" value="AAA"/>
    <property type="match status" value="1"/>
</dbReference>
<reference evidence="12 13" key="1">
    <citation type="journal article" date="2019" name="Nat. Microbiol.">
        <title>Mediterranean grassland soil C-N compound turnover is dependent on rainfall and depth, and is mediated by genomically divergent microorganisms.</title>
        <authorList>
            <person name="Diamond S."/>
            <person name="Andeer P.F."/>
            <person name="Li Z."/>
            <person name="Crits-Christoph A."/>
            <person name="Burstein D."/>
            <person name="Anantharaman K."/>
            <person name="Lane K.R."/>
            <person name="Thomas B.C."/>
            <person name="Pan C."/>
            <person name="Northen T.R."/>
            <person name="Banfield J.F."/>
        </authorList>
    </citation>
    <scope>NUCLEOTIDE SEQUENCE [LARGE SCALE GENOMIC DNA]</scope>
    <source>
        <strain evidence="12">WS_11</strain>
    </source>
</reference>
<keyword evidence="7 9" id="KW-1133">Transmembrane helix</keyword>
<sequence>MILRYSDAQLFRRLLTQVRPCAWRMIGVLLLTMVSAPLALLSPLPLKIVVDNVLAQRPLTPWIDHLVPAGIPRTMGGLLVLSSVLVVLIALLTQAQALAAAALSSATAQRLVLQFRTTLFRHMQRLSLAYHETQGTSNTTYRIGYDAPSIQYVLVDGLIPLVSALISLVAIGYVTFRLDWQLALIALAVSPLLFLFSHLSRGQMRSRYHQAKELESRALAVVHEVLGTLRVVKAFGQEDREEQRFHDRAVAWARAQRDNAVAEGMFGLLIGTTAAIGTGLTLYLGAAHVREGTLTLGGLLLVMSYLLQLYGPLTTLSRKAASIQTHLASLDRAFALLDLPPDVPERPAARRLARASGAIAFRNVSFAYGSQPTLRAVSFAIAPGTRLGISGRTGAGKTTLVNLLMRFFDPSQGQILLDGVDLRDYRLADLRAQFALVLQEPVLFHTTIRENIAYGRPDAREDDIVAAAKAADAHDFILRLPKGYDSLVGERGMQVSGGERQRISLARAFLKDAPVLILDEPTSSVDAATEAAIIAATERLMVGRTTLVIAHRLSTLEHCDARLSVERGQVRMTQGKANPAAPGPGEAPIAIPALGDV</sequence>
<organism evidence="12 13">
    <name type="scientific">Eiseniibacteriota bacterium</name>
    <dbReference type="NCBI Taxonomy" id="2212470"/>
    <lineage>
        <taxon>Bacteria</taxon>
        <taxon>Candidatus Eiseniibacteriota</taxon>
    </lineage>
</organism>
<dbReference type="PROSITE" id="PS00211">
    <property type="entry name" value="ABC_TRANSPORTER_1"/>
    <property type="match status" value="1"/>
</dbReference>
<dbReference type="FunFam" id="3.40.50.300:FF:000221">
    <property type="entry name" value="Multidrug ABC transporter ATP-binding protein"/>
    <property type="match status" value="1"/>
</dbReference>
<dbReference type="InterPro" id="IPR011527">
    <property type="entry name" value="ABC1_TM_dom"/>
</dbReference>
<dbReference type="AlphaFoldDB" id="A0A538U3S2"/>
<dbReference type="InterPro" id="IPR017871">
    <property type="entry name" value="ABC_transporter-like_CS"/>
</dbReference>
<evidence type="ECO:0000256" key="5">
    <source>
        <dbReference type="ARBA" id="ARBA00022741"/>
    </source>
</evidence>
<feature type="transmembrane region" description="Helical" evidence="9">
    <location>
        <begin position="78"/>
        <end position="103"/>
    </location>
</feature>
<keyword evidence="4 9" id="KW-0812">Transmembrane</keyword>
<dbReference type="PROSITE" id="PS50929">
    <property type="entry name" value="ABC_TM1F"/>
    <property type="match status" value="1"/>
</dbReference>
<feature type="transmembrane region" description="Helical" evidence="9">
    <location>
        <begin position="264"/>
        <end position="286"/>
    </location>
</feature>
<feature type="transmembrane region" description="Helical" evidence="9">
    <location>
        <begin position="180"/>
        <end position="199"/>
    </location>
</feature>